<feature type="domain" description="DUF7710" evidence="1">
    <location>
        <begin position="5"/>
        <end position="88"/>
    </location>
</feature>
<sequence length="98" mass="11431">MSSMYLFTSKSMGLPSAVFTSFDLASDWIKSNYLSGILMEYPVDQSCYDWAIESGYFKEKSVIDRSPTFIEKFVSAYQQNWHFEHGEELCHQNMQDKT</sequence>
<evidence type="ECO:0000313" key="2">
    <source>
        <dbReference type="EMBL" id="MDY6486385.1"/>
    </source>
</evidence>
<evidence type="ECO:0000313" key="3">
    <source>
        <dbReference type="Proteomes" id="UP001278995"/>
    </source>
</evidence>
<organism evidence="2 3">
    <name type="scientific">Acinetobacter faecalis</name>
    <dbReference type="NCBI Taxonomy" id="2665161"/>
    <lineage>
        <taxon>Bacteria</taxon>
        <taxon>Pseudomonadati</taxon>
        <taxon>Pseudomonadota</taxon>
        <taxon>Gammaproteobacteria</taxon>
        <taxon>Moraxellales</taxon>
        <taxon>Moraxellaceae</taxon>
        <taxon>Acinetobacter</taxon>
    </lineage>
</organism>
<dbReference type="RefSeq" id="WP_321099365.1">
    <property type="nucleotide sequence ID" value="NZ_JAXHPL010000014.1"/>
</dbReference>
<evidence type="ECO:0000259" key="1">
    <source>
        <dbReference type="Pfam" id="PF24819"/>
    </source>
</evidence>
<dbReference type="Proteomes" id="UP001278995">
    <property type="component" value="Unassembled WGS sequence"/>
</dbReference>
<protein>
    <recommendedName>
        <fullName evidence="1">DUF7710 domain-containing protein</fullName>
    </recommendedName>
</protein>
<dbReference type="Pfam" id="PF24819">
    <property type="entry name" value="DUF7710"/>
    <property type="match status" value="1"/>
</dbReference>
<name>A0AB35UVI3_9GAMM</name>
<reference evidence="2 3" key="1">
    <citation type="submission" date="2023-11" db="EMBL/GenBank/DDBJ databases">
        <title>The common occurrence of Acinetobacte faecalis in cattle feces and its emended description.</title>
        <authorList>
            <person name="Kyselkova M."/>
            <person name="Xanthopoulou K."/>
            <person name="Shestivska V."/>
            <person name="Spanelova P."/>
            <person name="Maixnerova M."/>
            <person name="Higgins P.G."/>
            <person name="Nemec A."/>
        </authorList>
    </citation>
    <scope>NUCLEOTIDE SEQUENCE [LARGE SCALE GENOMIC DNA]</scope>
    <source>
        <strain evidence="2 3">ANC 7483</strain>
    </source>
</reference>
<accession>A0AB35UVI3</accession>
<gene>
    <name evidence="2" type="ORF">SKM51_04065</name>
</gene>
<dbReference type="EMBL" id="JAXHPL010000014">
    <property type="protein sequence ID" value="MDY6486385.1"/>
    <property type="molecule type" value="Genomic_DNA"/>
</dbReference>
<proteinExistence type="predicted"/>
<dbReference type="InterPro" id="IPR056127">
    <property type="entry name" value="DUF7710"/>
</dbReference>
<dbReference type="AlphaFoldDB" id="A0AB35UVI3"/>
<comment type="caution">
    <text evidence="2">The sequence shown here is derived from an EMBL/GenBank/DDBJ whole genome shotgun (WGS) entry which is preliminary data.</text>
</comment>